<comment type="caution">
    <text evidence="2">The sequence shown here is derived from an EMBL/GenBank/DDBJ whole genome shotgun (WGS) entry which is preliminary data.</text>
</comment>
<name>A0A9D1JJE1_9FIRM</name>
<evidence type="ECO:0000256" key="1">
    <source>
        <dbReference type="ARBA" id="ARBA00038414"/>
    </source>
</evidence>
<sequence length="224" mass="24348">MKAALVYTSTTPELIELVEKEVKSRIGEDAELLRYQDPSILAEVRENGYVTAKPAARLIAMYMQAVADGADAILNICSSVGEVADSVQDAAAYIGVPVVRIDEEMCRDAVRKGSRIGVLATLPTTLEPTKNTVKRVAREMGRHVTLVDGLCDAFGLDQDAFRKMLLDKAEEICGQVDVILLAQGSMAYAEQYLEEQIGKPVLSSPRYGAEELKKALIKKGIIAC</sequence>
<dbReference type="Pfam" id="PF01177">
    <property type="entry name" value="Asp_Glu_race"/>
    <property type="match status" value="1"/>
</dbReference>
<dbReference type="InterPro" id="IPR015942">
    <property type="entry name" value="Asp/Glu/hydantoin_racemase"/>
</dbReference>
<gene>
    <name evidence="2" type="ORF">IAB44_04950</name>
</gene>
<proteinExistence type="inferred from homology"/>
<dbReference type="AlphaFoldDB" id="A0A9D1JJE1"/>
<dbReference type="InterPro" id="IPR053714">
    <property type="entry name" value="Iso_Racemase_Enz_sf"/>
</dbReference>
<evidence type="ECO:0000313" key="3">
    <source>
        <dbReference type="Proteomes" id="UP000823935"/>
    </source>
</evidence>
<comment type="similarity">
    <text evidence="1">Belongs to the HyuE racemase family.</text>
</comment>
<evidence type="ECO:0000313" key="2">
    <source>
        <dbReference type="EMBL" id="HIS30887.1"/>
    </source>
</evidence>
<dbReference type="EMBL" id="DVIQ01000024">
    <property type="protein sequence ID" value="HIS30887.1"/>
    <property type="molecule type" value="Genomic_DNA"/>
</dbReference>
<dbReference type="Gene3D" id="3.40.50.12500">
    <property type="match status" value="1"/>
</dbReference>
<protein>
    <submittedName>
        <fullName evidence="2">Asp/Glu/hydantoin racemase</fullName>
    </submittedName>
</protein>
<reference evidence="2" key="2">
    <citation type="journal article" date="2021" name="PeerJ">
        <title>Extensive microbial diversity within the chicken gut microbiome revealed by metagenomics and culture.</title>
        <authorList>
            <person name="Gilroy R."/>
            <person name="Ravi A."/>
            <person name="Getino M."/>
            <person name="Pursley I."/>
            <person name="Horton D.L."/>
            <person name="Alikhan N.F."/>
            <person name="Baker D."/>
            <person name="Gharbi K."/>
            <person name="Hall N."/>
            <person name="Watson M."/>
            <person name="Adriaenssens E.M."/>
            <person name="Foster-Nyarko E."/>
            <person name="Jarju S."/>
            <person name="Secka A."/>
            <person name="Antonio M."/>
            <person name="Oren A."/>
            <person name="Chaudhuri R.R."/>
            <person name="La Ragione R."/>
            <person name="Hildebrand F."/>
            <person name="Pallen M.J."/>
        </authorList>
    </citation>
    <scope>NUCLEOTIDE SEQUENCE</scope>
    <source>
        <strain evidence="2">CHK190-19873</strain>
    </source>
</reference>
<accession>A0A9D1JJE1</accession>
<organism evidence="2 3">
    <name type="scientific">Candidatus Limivivens intestinipullorum</name>
    <dbReference type="NCBI Taxonomy" id="2840858"/>
    <lineage>
        <taxon>Bacteria</taxon>
        <taxon>Bacillati</taxon>
        <taxon>Bacillota</taxon>
        <taxon>Clostridia</taxon>
        <taxon>Lachnospirales</taxon>
        <taxon>Lachnospiraceae</taxon>
        <taxon>Lachnospiraceae incertae sedis</taxon>
        <taxon>Candidatus Limivivens</taxon>
    </lineage>
</organism>
<dbReference type="Proteomes" id="UP000823935">
    <property type="component" value="Unassembled WGS sequence"/>
</dbReference>
<reference evidence="2" key="1">
    <citation type="submission" date="2020-10" db="EMBL/GenBank/DDBJ databases">
        <authorList>
            <person name="Gilroy R."/>
        </authorList>
    </citation>
    <scope>NUCLEOTIDE SEQUENCE</scope>
    <source>
        <strain evidence="2">CHK190-19873</strain>
    </source>
</reference>
<dbReference type="GO" id="GO:0047661">
    <property type="term" value="F:amino-acid racemase activity"/>
    <property type="evidence" value="ECO:0007669"/>
    <property type="project" value="InterPro"/>
</dbReference>